<name>A0A1N7NES3_9RHOB</name>
<dbReference type="OrthoDB" id="8100830at2"/>
<proteinExistence type="predicted"/>
<dbReference type="STRING" id="633194.SAMN05421759_10820"/>
<dbReference type="Proteomes" id="UP000186684">
    <property type="component" value="Unassembled WGS sequence"/>
</dbReference>
<organism evidence="2 3">
    <name type="scientific">Roseivivax lentus</name>
    <dbReference type="NCBI Taxonomy" id="633194"/>
    <lineage>
        <taxon>Bacteria</taxon>
        <taxon>Pseudomonadati</taxon>
        <taxon>Pseudomonadota</taxon>
        <taxon>Alphaproteobacteria</taxon>
        <taxon>Rhodobacterales</taxon>
        <taxon>Roseobacteraceae</taxon>
        <taxon>Roseivivax</taxon>
    </lineage>
</organism>
<gene>
    <name evidence="2" type="ORF">SAMN05421759_10820</name>
</gene>
<sequence>MSRPRDFWSRRKARVEAEAAEDARRAEEVRADAVAGELAEKTDAEILAEYGLPDPDELVPGDGIAGFMRREIPERLRRRALRTLWRSNPVLACVDGLNDYDGDYTNAATDMPGVKTAYQIGKGMKAHVEALAAQEEAKAAALQPRPEAPSAEDAPAPAETAEPTPVRTAARTGVAEQADAPEPIDAAAASATKVAEATHGKVAVPSYTDDGEPPLRPRRMRFRFEEIG</sequence>
<dbReference type="AlphaFoldDB" id="A0A1N7NES3"/>
<dbReference type="RefSeq" id="WP_076448531.1">
    <property type="nucleotide sequence ID" value="NZ_FTOQ01000008.1"/>
</dbReference>
<dbReference type="Pfam" id="PF11748">
    <property type="entry name" value="DUF3306"/>
    <property type="match status" value="1"/>
</dbReference>
<dbReference type="EMBL" id="FTOQ01000008">
    <property type="protein sequence ID" value="SIS96820.1"/>
    <property type="molecule type" value="Genomic_DNA"/>
</dbReference>
<protein>
    <recommendedName>
        <fullName evidence="4">DUF3306 domain-containing protein</fullName>
    </recommendedName>
</protein>
<evidence type="ECO:0000313" key="3">
    <source>
        <dbReference type="Proteomes" id="UP000186684"/>
    </source>
</evidence>
<reference evidence="3" key="1">
    <citation type="submission" date="2017-01" db="EMBL/GenBank/DDBJ databases">
        <authorList>
            <person name="Varghese N."/>
            <person name="Submissions S."/>
        </authorList>
    </citation>
    <scope>NUCLEOTIDE SEQUENCE [LARGE SCALE GENOMIC DNA]</scope>
    <source>
        <strain evidence="3">DSM 29430</strain>
    </source>
</reference>
<evidence type="ECO:0000256" key="1">
    <source>
        <dbReference type="SAM" id="MobiDB-lite"/>
    </source>
</evidence>
<feature type="compositionally biased region" description="Low complexity" evidence="1">
    <location>
        <begin position="136"/>
        <end position="197"/>
    </location>
</feature>
<keyword evidence="3" id="KW-1185">Reference proteome</keyword>
<accession>A0A1N7NES3</accession>
<evidence type="ECO:0000313" key="2">
    <source>
        <dbReference type="EMBL" id="SIS96820.1"/>
    </source>
</evidence>
<evidence type="ECO:0008006" key="4">
    <source>
        <dbReference type="Google" id="ProtNLM"/>
    </source>
</evidence>
<feature type="region of interest" description="Disordered" evidence="1">
    <location>
        <begin position="136"/>
        <end position="228"/>
    </location>
</feature>
<dbReference type="InterPro" id="IPR021735">
    <property type="entry name" value="DUF3306"/>
</dbReference>